<proteinExistence type="inferred from homology"/>
<comment type="similarity">
    <text evidence="3">Belongs to the methyl-accepting chemotaxis (MCP) protein family.</text>
</comment>
<dbReference type="SMART" id="SM00304">
    <property type="entry name" value="HAMP"/>
    <property type="match status" value="1"/>
</dbReference>
<evidence type="ECO:0000256" key="1">
    <source>
        <dbReference type="ARBA" id="ARBA00004370"/>
    </source>
</evidence>
<dbReference type="Proteomes" id="UP000587586">
    <property type="component" value="Unassembled WGS sequence"/>
</dbReference>
<evidence type="ECO:0000256" key="2">
    <source>
        <dbReference type="ARBA" id="ARBA00023224"/>
    </source>
</evidence>
<sequence length="525" mass="54879">MKINHKITLCIVAISVVLTVALTISSILEVRTLGSRSLKDKGSSLAMMTAEVLKPAVQYSVKEDAEKVLGQLVGTDADVSAVAVVVQPPKGDLAVIAQKSAKGYESLKLDPQLKRLAAHPPAQKTDTAYLETGSLSYLAVKVDVTANDQLQNAYLLLAVNDTRISQVLARNVGVMVGLGLILLVVGALAALVASKALTKPLKEAVSVAHALSEGDLRIQVVAKSSDEVGQLMVAMAEMVTNLRLVISQTVQISNEIAEASCQLHGTSAQIAQGAESVASQTEVVATASEEMSATSSEIASNCTLAADASQNSTNAASAGARVVQETIAGMSIIAERVTQTSQTIQALGSRSQQIGEIVGTIEDIADQTNLLALNAAIEAARAGEQGRGFAVVADEVRALAERTTKATREISEMIRAIQNETAEAVKAMEDGVREVERGAVSSQRSGQALDDILSKINEVANQIHQIATAAEEQTATTCEVTTKVQQITDVVAQTATGAVATAEAAAQLSRQAQDLQGLVKRFQLP</sequence>
<dbReference type="Pfam" id="PF00015">
    <property type="entry name" value="MCPsignal"/>
    <property type="match status" value="1"/>
</dbReference>
<dbReference type="PROSITE" id="PS50111">
    <property type="entry name" value="CHEMOTAXIS_TRANSDUC_2"/>
    <property type="match status" value="1"/>
</dbReference>
<dbReference type="SMART" id="SM00283">
    <property type="entry name" value="MA"/>
    <property type="match status" value="1"/>
</dbReference>
<dbReference type="Gene3D" id="1.10.287.950">
    <property type="entry name" value="Methyl-accepting chemotaxis protein"/>
    <property type="match status" value="1"/>
</dbReference>
<feature type="domain" description="HAMP" evidence="7">
    <location>
        <begin position="195"/>
        <end position="247"/>
    </location>
</feature>
<dbReference type="GO" id="GO:0007165">
    <property type="term" value="P:signal transduction"/>
    <property type="evidence" value="ECO:0007669"/>
    <property type="project" value="UniProtKB-KW"/>
</dbReference>
<feature type="transmembrane region" description="Helical" evidence="5">
    <location>
        <begin position="172"/>
        <end position="193"/>
    </location>
</feature>
<dbReference type="GO" id="GO:0004888">
    <property type="term" value="F:transmembrane signaling receptor activity"/>
    <property type="evidence" value="ECO:0007669"/>
    <property type="project" value="InterPro"/>
</dbReference>
<keyword evidence="2 4" id="KW-0807">Transducer</keyword>
<dbReference type="FunFam" id="1.10.287.950:FF:000001">
    <property type="entry name" value="Methyl-accepting chemotaxis sensory transducer"/>
    <property type="match status" value="1"/>
</dbReference>
<keyword evidence="9" id="KW-1185">Reference proteome</keyword>
<dbReference type="InterPro" id="IPR004089">
    <property type="entry name" value="MCPsignal_dom"/>
</dbReference>
<dbReference type="GO" id="GO:0016020">
    <property type="term" value="C:membrane"/>
    <property type="evidence" value="ECO:0007669"/>
    <property type="project" value="UniProtKB-SubCell"/>
</dbReference>
<dbReference type="PANTHER" id="PTHR32089:SF112">
    <property type="entry name" value="LYSOZYME-LIKE PROTEIN-RELATED"/>
    <property type="match status" value="1"/>
</dbReference>
<dbReference type="PANTHER" id="PTHR32089">
    <property type="entry name" value="METHYL-ACCEPTING CHEMOTAXIS PROTEIN MCPB"/>
    <property type="match status" value="1"/>
</dbReference>
<gene>
    <name evidence="8" type="primary">mcp40H-26_4</name>
    <name evidence="8" type="ORF">GMLC_28170</name>
</gene>
<dbReference type="RefSeq" id="WP_246329812.1">
    <property type="nucleotide sequence ID" value="NZ_BLXZ01000005.1"/>
</dbReference>
<dbReference type="PROSITE" id="PS50885">
    <property type="entry name" value="HAMP"/>
    <property type="match status" value="1"/>
</dbReference>
<dbReference type="EMBL" id="BLXZ01000005">
    <property type="protein sequence ID" value="GFO69238.1"/>
    <property type="molecule type" value="Genomic_DNA"/>
</dbReference>
<organism evidence="8 9">
    <name type="scientific">Geomonas limicola</name>
    <dbReference type="NCBI Taxonomy" id="2740186"/>
    <lineage>
        <taxon>Bacteria</taxon>
        <taxon>Pseudomonadati</taxon>
        <taxon>Thermodesulfobacteriota</taxon>
        <taxon>Desulfuromonadia</taxon>
        <taxon>Geobacterales</taxon>
        <taxon>Geobacteraceae</taxon>
        <taxon>Geomonas</taxon>
    </lineage>
</organism>
<keyword evidence="5" id="KW-1133">Transmembrane helix</keyword>
<evidence type="ECO:0000256" key="3">
    <source>
        <dbReference type="ARBA" id="ARBA00029447"/>
    </source>
</evidence>
<feature type="domain" description="Methyl-accepting transducer" evidence="6">
    <location>
        <begin position="252"/>
        <end position="488"/>
    </location>
</feature>
<evidence type="ECO:0000259" key="6">
    <source>
        <dbReference type="PROSITE" id="PS50111"/>
    </source>
</evidence>
<keyword evidence="5" id="KW-0472">Membrane</keyword>
<evidence type="ECO:0000313" key="8">
    <source>
        <dbReference type="EMBL" id="GFO69238.1"/>
    </source>
</evidence>
<dbReference type="Pfam" id="PF00672">
    <property type="entry name" value="HAMP"/>
    <property type="match status" value="1"/>
</dbReference>
<keyword evidence="5" id="KW-0812">Transmembrane</keyword>
<dbReference type="PRINTS" id="PR00260">
    <property type="entry name" value="CHEMTRNSDUCR"/>
</dbReference>
<dbReference type="CDD" id="cd11386">
    <property type="entry name" value="MCP_signal"/>
    <property type="match status" value="1"/>
</dbReference>
<name>A0A6V8N9J4_9BACT</name>
<accession>A0A6V8N9J4</accession>
<dbReference type="InterPro" id="IPR003660">
    <property type="entry name" value="HAMP_dom"/>
</dbReference>
<dbReference type="CDD" id="cd06225">
    <property type="entry name" value="HAMP"/>
    <property type="match status" value="1"/>
</dbReference>
<reference evidence="9" key="1">
    <citation type="submission" date="2020-06" db="EMBL/GenBank/DDBJ databases">
        <title>Draft genomic sequecing of Geomonas sp. Red745.</title>
        <authorList>
            <person name="Itoh H."/>
            <person name="Xu Z.X."/>
            <person name="Ushijima N."/>
            <person name="Masuda Y."/>
            <person name="Shiratori Y."/>
            <person name="Senoo K."/>
        </authorList>
    </citation>
    <scope>NUCLEOTIDE SEQUENCE [LARGE SCALE GENOMIC DNA]</scope>
    <source>
        <strain evidence="9">Red745</strain>
    </source>
</reference>
<dbReference type="InterPro" id="IPR004090">
    <property type="entry name" value="Chemotax_Me-accpt_rcpt"/>
</dbReference>
<comment type="subcellular location">
    <subcellularLocation>
        <location evidence="1">Membrane</location>
    </subcellularLocation>
</comment>
<evidence type="ECO:0000313" key="9">
    <source>
        <dbReference type="Proteomes" id="UP000587586"/>
    </source>
</evidence>
<dbReference type="SUPFAM" id="SSF58104">
    <property type="entry name" value="Methyl-accepting chemotaxis protein (MCP) signaling domain"/>
    <property type="match status" value="1"/>
</dbReference>
<evidence type="ECO:0000256" key="4">
    <source>
        <dbReference type="PROSITE-ProRule" id="PRU00284"/>
    </source>
</evidence>
<dbReference type="GO" id="GO:0006935">
    <property type="term" value="P:chemotaxis"/>
    <property type="evidence" value="ECO:0007669"/>
    <property type="project" value="InterPro"/>
</dbReference>
<dbReference type="AlphaFoldDB" id="A0A6V8N9J4"/>
<protein>
    <submittedName>
        <fullName evidence="8">Methyl-accepting chemotaxis protein</fullName>
    </submittedName>
</protein>
<evidence type="ECO:0000256" key="5">
    <source>
        <dbReference type="SAM" id="Phobius"/>
    </source>
</evidence>
<comment type="caution">
    <text evidence="8">The sequence shown here is derived from an EMBL/GenBank/DDBJ whole genome shotgun (WGS) entry which is preliminary data.</text>
</comment>
<evidence type="ECO:0000259" key="7">
    <source>
        <dbReference type="PROSITE" id="PS50885"/>
    </source>
</evidence>